<proteinExistence type="predicted"/>
<dbReference type="RefSeq" id="WP_025008252.1">
    <property type="nucleotide sequence ID" value="NZ_BMPK01000002.1"/>
</dbReference>
<name>A0ABX8XF57_SHEPU</name>
<dbReference type="Proteomes" id="UP000827084">
    <property type="component" value="Chromosome"/>
</dbReference>
<reference evidence="1 2" key="1">
    <citation type="submission" date="2021-08" db="EMBL/GenBank/DDBJ databases">
        <title>Shewanella putrefaciens YZ-J, complete genome.</title>
        <authorList>
            <person name="Yi Z."/>
        </authorList>
    </citation>
    <scope>NUCLEOTIDE SEQUENCE [LARGE SCALE GENOMIC DNA]</scope>
    <source>
        <strain evidence="1 2">YZ-J</strain>
    </source>
</reference>
<dbReference type="PANTHER" id="PTHR35175:SF2">
    <property type="entry name" value="DUF1289 DOMAIN-CONTAINING PROTEIN"/>
    <property type="match status" value="1"/>
</dbReference>
<accession>A0ABX8XF57</accession>
<sequence length="70" mass="8112">MNMLSGQNDPLSNPCVRNCCLNEQDVCLGCFRHLDEILAWRSMSEEERCGCYVKMAERRGIQQAKWTSQK</sequence>
<dbReference type="PANTHER" id="PTHR35175">
    <property type="entry name" value="DUF1289 DOMAIN-CONTAINING PROTEIN"/>
    <property type="match status" value="1"/>
</dbReference>
<evidence type="ECO:0000313" key="2">
    <source>
        <dbReference type="Proteomes" id="UP000827084"/>
    </source>
</evidence>
<keyword evidence="2" id="KW-1185">Reference proteome</keyword>
<dbReference type="EMBL" id="CP080635">
    <property type="protein sequence ID" value="QYX74237.1"/>
    <property type="molecule type" value="Genomic_DNA"/>
</dbReference>
<dbReference type="GeneID" id="67443086"/>
<dbReference type="Pfam" id="PF06945">
    <property type="entry name" value="DUF1289"/>
    <property type="match status" value="1"/>
</dbReference>
<dbReference type="InterPro" id="IPR010710">
    <property type="entry name" value="DUF1289"/>
</dbReference>
<evidence type="ECO:0000313" key="1">
    <source>
        <dbReference type="EMBL" id="QYX74237.1"/>
    </source>
</evidence>
<organism evidence="1 2">
    <name type="scientific">Shewanella putrefaciens</name>
    <name type="common">Pseudomonas putrefaciens</name>
    <dbReference type="NCBI Taxonomy" id="24"/>
    <lineage>
        <taxon>Bacteria</taxon>
        <taxon>Pseudomonadati</taxon>
        <taxon>Pseudomonadota</taxon>
        <taxon>Gammaproteobacteria</taxon>
        <taxon>Alteromonadales</taxon>
        <taxon>Shewanellaceae</taxon>
        <taxon>Shewanella</taxon>
    </lineage>
</organism>
<protein>
    <submittedName>
        <fullName evidence="1">DUF1289 domain-containing protein</fullName>
    </submittedName>
</protein>
<gene>
    <name evidence="1" type="ORF">K3G22_07460</name>
</gene>